<gene>
    <name evidence="1" type="ORF">ikelab_16540</name>
</gene>
<sequence>MILQKIIIIKGKKIMNNKTIELVKASCKTQGHGQETTNSILLVIATNYLLLGNAITTKKADFLVDIAFQYIFRTDKRKSFSSLLKEKADKFIDVLAFEREQSEKENANK</sequence>
<dbReference type="AlphaFoldDB" id="A0A6L2ZWB0"/>
<evidence type="ECO:0000313" key="2">
    <source>
        <dbReference type="Proteomes" id="UP000504756"/>
    </source>
</evidence>
<accession>A0A6L2ZWB0</accession>
<name>A0A6L2ZWB0_9LACT</name>
<organism evidence="1 2">
    <name type="scientific">Lactococcus garvieae</name>
    <dbReference type="NCBI Taxonomy" id="1363"/>
    <lineage>
        <taxon>Bacteria</taxon>
        <taxon>Bacillati</taxon>
        <taxon>Bacillota</taxon>
        <taxon>Bacilli</taxon>
        <taxon>Lactobacillales</taxon>
        <taxon>Streptococcaceae</taxon>
        <taxon>Lactococcus</taxon>
    </lineage>
</organism>
<dbReference type="Proteomes" id="UP000504756">
    <property type="component" value="Unassembled WGS sequence"/>
</dbReference>
<evidence type="ECO:0000313" key="1">
    <source>
        <dbReference type="EMBL" id="GFO52379.1"/>
    </source>
</evidence>
<reference evidence="1 2" key="1">
    <citation type="submission" date="2020-06" db="EMBL/GenBank/DDBJ databases">
        <title>Draft genome sequence of Lactic acid bacteria from Okinawan-style tofu.</title>
        <authorList>
            <person name="Takara I."/>
            <person name="Ikematsu S."/>
        </authorList>
    </citation>
    <scope>NUCLEOTIDE SEQUENCE [LARGE SCALE GENOMIC DNA]</scope>
    <source>
        <strain evidence="2">lg38</strain>
    </source>
</reference>
<protein>
    <submittedName>
        <fullName evidence="1">Uncharacterized protein</fullName>
    </submittedName>
</protein>
<comment type="caution">
    <text evidence="1">The sequence shown here is derived from an EMBL/GenBank/DDBJ whole genome shotgun (WGS) entry which is preliminary data.</text>
</comment>
<dbReference type="EMBL" id="BLXU01000010">
    <property type="protein sequence ID" value="GFO52379.1"/>
    <property type="molecule type" value="Genomic_DNA"/>
</dbReference>
<proteinExistence type="predicted"/>